<dbReference type="PANTHER" id="PTHR23024">
    <property type="entry name" value="ARYLACETAMIDE DEACETYLASE"/>
    <property type="match status" value="1"/>
</dbReference>
<dbReference type="Proteomes" id="UP000834106">
    <property type="component" value="Chromosome 10"/>
</dbReference>
<dbReference type="InterPro" id="IPR029058">
    <property type="entry name" value="AB_hydrolase_fold"/>
</dbReference>
<dbReference type="Pfam" id="PF07859">
    <property type="entry name" value="Abhydrolase_3"/>
    <property type="match status" value="1"/>
</dbReference>
<dbReference type="InterPro" id="IPR013094">
    <property type="entry name" value="AB_hydrolase_3"/>
</dbReference>
<sequence>MRCYIPNAATRAIEVLRLPLLIYIQGGRFVTESAFSPTYHGFLNELVAKSSVIAVSIEYRLAPENLLPIAYEDSWIALNWVASHYKGNGDEIWLNENVNFEEVYLGGDSAGANIVHNMAMRVGLENDKFPVKLSGVFLNYPYFLGKIPIGNEAEDDIKRTLYQKPWLDMYPNSEGLDDPMVNPAMDPRLSSLGYRRMLIFVAGKDFLKDRGVYYLESLLKSGWSGDAVIEEVEGEDHVFNLIHPENPKAIEMMKKIATFLQTKQITF</sequence>
<dbReference type="EMBL" id="OU503045">
    <property type="protein sequence ID" value="CAI9769925.1"/>
    <property type="molecule type" value="Genomic_DNA"/>
</dbReference>
<feature type="domain" description="Alpha/beta hydrolase fold-3" evidence="2">
    <location>
        <begin position="21"/>
        <end position="239"/>
    </location>
</feature>
<evidence type="ECO:0000259" key="2">
    <source>
        <dbReference type="Pfam" id="PF07859"/>
    </source>
</evidence>
<dbReference type="SUPFAM" id="SSF53474">
    <property type="entry name" value="alpha/beta-Hydrolases"/>
    <property type="match status" value="1"/>
</dbReference>
<keyword evidence="4" id="KW-1185">Reference proteome</keyword>
<dbReference type="InterPro" id="IPR050466">
    <property type="entry name" value="Carboxylest/Gibb_receptor"/>
</dbReference>
<dbReference type="PANTHER" id="PTHR23024:SF467">
    <property type="entry name" value="CARBOXYLESTERASE 12-RELATED"/>
    <property type="match status" value="1"/>
</dbReference>
<evidence type="ECO:0000313" key="4">
    <source>
        <dbReference type="Proteomes" id="UP000834106"/>
    </source>
</evidence>
<organism evidence="3 4">
    <name type="scientific">Fraxinus pennsylvanica</name>
    <dbReference type="NCBI Taxonomy" id="56036"/>
    <lineage>
        <taxon>Eukaryota</taxon>
        <taxon>Viridiplantae</taxon>
        <taxon>Streptophyta</taxon>
        <taxon>Embryophyta</taxon>
        <taxon>Tracheophyta</taxon>
        <taxon>Spermatophyta</taxon>
        <taxon>Magnoliopsida</taxon>
        <taxon>eudicotyledons</taxon>
        <taxon>Gunneridae</taxon>
        <taxon>Pentapetalae</taxon>
        <taxon>asterids</taxon>
        <taxon>lamiids</taxon>
        <taxon>Lamiales</taxon>
        <taxon>Oleaceae</taxon>
        <taxon>Oleeae</taxon>
        <taxon>Fraxinus</taxon>
    </lineage>
</organism>
<proteinExistence type="inferred from homology"/>
<accession>A0AAD1ZI60</accession>
<evidence type="ECO:0000313" key="3">
    <source>
        <dbReference type="EMBL" id="CAI9769925.1"/>
    </source>
</evidence>
<name>A0AAD1ZI60_9LAMI</name>
<gene>
    <name evidence="3" type="ORF">FPE_LOCUS16365</name>
</gene>
<protein>
    <recommendedName>
        <fullName evidence="2">Alpha/beta hydrolase fold-3 domain-containing protein</fullName>
    </recommendedName>
</protein>
<dbReference type="Gene3D" id="3.40.50.1820">
    <property type="entry name" value="alpha/beta hydrolase"/>
    <property type="match status" value="1"/>
</dbReference>
<evidence type="ECO:0000256" key="1">
    <source>
        <dbReference type="ARBA" id="ARBA00010515"/>
    </source>
</evidence>
<reference evidence="3" key="1">
    <citation type="submission" date="2023-05" db="EMBL/GenBank/DDBJ databases">
        <authorList>
            <person name="Huff M."/>
        </authorList>
    </citation>
    <scope>NUCLEOTIDE SEQUENCE</scope>
</reference>
<dbReference type="AlphaFoldDB" id="A0AAD1ZI60"/>
<dbReference type="GO" id="GO:0016787">
    <property type="term" value="F:hydrolase activity"/>
    <property type="evidence" value="ECO:0007669"/>
    <property type="project" value="InterPro"/>
</dbReference>
<comment type="similarity">
    <text evidence="1">Belongs to the 'GDXG' lipolytic enzyme family.</text>
</comment>